<proteinExistence type="predicted"/>
<name>A0AA85JBW4_TRIRE</name>
<evidence type="ECO:0000313" key="1">
    <source>
        <dbReference type="Proteomes" id="UP000050795"/>
    </source>
</evidence>
<dbReference type="Proteomes" id="UP000050795">
    <property type="component" value="Unassembled WGS sequence"/>
</dbReference>
<sequence>MPTNSCVNCILGYKKKHFILRSLIIVSTQSHHQNRGSKCIGYNKNGINHRSLYYRCCCCCRQNTFSAEPMKHFSVMMI</sequence>
<protein>
    <submittedName>
        <fullName evidence="2">Uncharacterized protein</fullName>
    </submittedName>
</protein>
<reference evidence="2" key="2">
    <citation type="submission" date="2023-11" db="UniProtKB">
        <authorList>
            <consortium name="WormBaseParasite"/>
        </authorList>
    </citation>
    <scope>IDENTIFICATION</scope>
</reference>
<accession>A0AA85JBW4</accession>
<dbReference type="AlphaFoldDB" id="A0AA85JBW4"/>
<reference evidence="1" key="1">
    <citation type="submission" date="2022-06" db="EMBL/GenBank/DDBJ databases">
        <authorList>
            <person name="Berger JAMES D."/>
            <person name="Berger JAMES D."/>
        </authorList>
    </citation>
    <scope>NUCLEOTIDE SEQUENCE [LARGE SCALE GENOMIC DNA]</scope>
</reference>
<dbReference type="WBParaSite" id="TREG1_21250.1">
    <property type="protein sequence ID" value="TREG1_21250.1"/>
    <property type="gene ID" value="TREG1_21250"/>
</dbReference>
<evidence type="ECO:0000313" key="2">
    <source>
        <dbReference type="WBParaSite" id="TREG1_21250.1"/>
    </source>
</evidence>
<keyword evidence="1" id="KW-1185">Reference proteome</keyword>
<organism evidence="1 2">
    <name type="scientific">Trichobilharzia regenti</name>
    <name type="common">Nasal bird schistosome</name>
    <dbReference type="NCBI Taxonomy" id="157069"/>
    <lineage>
        <taxon>Eukaryota</taxon>
        <taxon>Metazoa</taxon>
        <taxon>Spiralia</taxon>
        <taxon>Lophotrochozoa</taxon>
        <taxon>Platyhelminthes</taxon>
        <taxon>Trematoda</taxon>
        <taxon>Digenea</taxon>
        <taxon>Strigeidida</taxon>
        <taxon>Schistosomatoidea</taxon>
        <taxon>Schistosomatidae</taxon>
        <taxon>Trichobilharzia</taxon>
    </lineage>
</organism>